<reference evidence="2 3" key="2">
    <citation type="submission" date="2019-07" db="EMBL/GenBank/DDBJ databases">
        <authorList>
            <person name="Huang Y."/>
        </authorList>
    </citation>
    <scope>NUCLEOTIDE SEQUENCE [LARGE SCALE GENOMIC DNA]</scope>
    <source>
        <strain evidence="2 3">HY188</strain>
    </source>
</reference>
<evidence type="ECO:0000313" key="2">
    <source>
        <dbReference type="EMBL" id="QDQ97715.1"/>
    </source>
</evidence>
<dbReference type="InterPro" id="IPR029068">
    <property type="entry name" value="Glyas_Bleomycin-R_OHBP_Dase"/>
</dbReference>
<dbReference type="KEGG" id="toy:FO059_10755"/>
<gene>
    <name evidence="2" type="ORF">FO059_10755</name>
</gene>
<evidence type="ECO:0000259" key="1">
    <source>
        <dbReference type="PROSITE" id="PS51819"/>
    </source>
</evidence>
<proteinExistence type="predicted"/>
<accession>A0A516X3Q7</accession>
<dbReference type="AlphaFoldDB" id="A0A516X3Q7"/>
<dbReference type="Pfam" id="PF00903">
    <property type="entry name" value="Glyoxalase"/>
    <property type="match status" value="1"/>
</dbReference>
<dbReference type="RefSeq" id="WP_143908683.1">
    <property type="nucleotide sequence ID" value="NZ_CP041765.1"/>
</dbReference>
<dbReference type="InterPro" id="IPR037523">
    <property type="entry name" value="VOC_core"/>
</dbReference>
<evidence type="ECO:0000313" key="3">
    <source>
        <dbReference type="Proteomes" id="UP000317344"/>
    </source>
</evidence>
<name>A0A516X3Q7_9ACTN</name>
<sequence>MQLAATRIITDDVDALVAFYEAATGIAAVRLHPLFAELRTPSGTLAIASTATVPLLGDDVAEAHANRSVMFDFLVDDVDETNTALRDVVEVFVKEPTDMPWGNRSLLVRDPDGNLINFFTPISSDARDRFPNELHNEN</sequence>
<dbReference type="InterPro" id="IPR004360">
    <property type="entry name" value="Glyas_Fos-R_dOase_dom"/>
</dbReference>
<dbReference type="PROSITE" id="PS51819">
    <property type="entry name" value="VOC"/>
    <property type="match status" value="1"/>
</dbReference>
<reference evidence="2 3" key="1">
    <citation type="submission" date="2019-07" db="EMBL/GenBank/DDBJ databases">
        <title>Tomitella cavernea sp. nov., an actinomycete isolated from soil.</title>
        <authorList>
            <person name="Cheng J."/>
        </authorList>
    </citation>
    <scope>NUCLEOTIDE SEQUENCE [LARGE SCALE GENOMIC DNA]</scope>
    <source>
        <strain evidence="2 3">HY188</strain>
    </source>
</reference>
<feature type="domain" description="VOC" evidence="1">
    <location>
        <begin position="2"/>
        <end position="121"/>
    </location>
</feature>
<dbReference type="EMBL" id="CP041765">
    <property type="protein sequence ID" value="QDQ97715.1"/>
    <property type="molecule type" value="Genomic_DNA"/>
</dbReference>
<dbReference type="Proteomes" id="UP000317344">
    <property type="component" value="Chromosome"/>
</dbReference>
<dbReference type="Gene3D" id="3.10.180.10">
    <property type="entry name" value="2,3-Dihydroxybiphenyl 1,2-Dioxygenase, domain 1"/>
    <property type="match status" value="1"/>
</dbReference>
<dbReference type="SUPFAM" id="SSF54593">
    <property type="entry name" value="Glyoxalase/Bleomycin resistance protein/Dihydroxybiphenyl dioxygenase"/>
    <property type="match status" value="1"/>
</dbReference>
<organism evidence="2 3">
    <name type="scientific">Tomitella fengzijianii</name>
    <dbReference type="NCBI Taxonomy" id="2597660"/>
    <lineage>
        <taxon>Bacteria</taxon>
        <taxon>Bacillati</taxon>
        <taxon>Actinomycetota</taxon>
        <taxon>Actinomycetes</taxon>
        <taxon>Mycobacteriales</taxon>
        <taxon>Tomitella</taxon>
    </lineage>
</organism>
<keyword evidence="3" id="KW-1185">Reference proteome</keyword>
<protein>
    <submittedName>
        <fullName evidence="2">VOC family protein</fullName>
    </submittedName>
</protein>
<dbReference type="OrthoDB" id="9798201at2"/>